<evidence type="ECO:0000313" key="3">
    <source>
        <dbReference type="Proteomes" id="UP000323317"/>
    </source>
</evidence>
<gene>
    <name evidence="2" type="ORF">FZC79_05570</name>
</gene>
<dbReference type="EMBL" id="VTEH01000003">
    <property type="protein sequence ID" value="TYR76357.1"/>
    <property type="molecule type" value="Genomic_DNA"/>
</dbReference>
<keyword evidence="1" id="KW-0472">Membrane</keyword>
<evidence type="ECO:0000256" key="1">
    <source>
        <dbReference type="SAM" id="Phobius"/>
    </source>
</evidence>
<name>A0A5D4KGF5_9BACI</name>
<feature type="transmembrane region" description="Helical" evidence="1">
    <location>
        <begin position="6"/>
        <end position="26"/>
    </location>
</feature>
<protein>
    <submittedName>
        <fullName evidence="2">Uncharacterized protein</fullName>
    </submittedName>
</protein>
<evidence type="ECO:0000313" key="2">
    <source>
        <dbReference type="EMBL" id="TYR76357.1"/>
    </source>
</evidence>
<organism evidence="2 3">
    <name type="scientific">Rossellomorea vietnamensis</name>
    <dbReference type="NCBI Taxonomy" id="218284"/>
    <lineage>
        <taxon>Bacteria</taxon>
        <taxon>Bacillati</taxon>
        <taxon>Bacillota</taxon>
        <taxon>Bacilli</taxon>
        <taxon>Bacillales</taxon>
        <taxon>Bacillaceae</taxon>
        <taxon>Rossellomorea</taxon>
    </lineage>
</organism>
<comment type="caution">
    <text evidence="2">The sequence shown here is derived from an EMBL/GenBank/DDBJ whole genome shotgun (WGS) entry which is preliminary data.</text>
</comment>
<dbReference type="Proteomes" id="UP000323317">
    <property type="component" value="Unassembled WGS sequence"/>
</dbReference>
<dbReference type="RefSeq" id="WP_148945864.1">
    <property type="nucleotide sequence ID" value="NZ_JBNIKK010000014.1"/>
</dbReference>
<keyword evidence="1" id="KW-1133">Transmembrane helix</keyword>
<reference evidence="2 3" key="1">
    <citation type="submission" date="2019-08" db="EMBL/GenBank/DDBJ databases">
        <title>Bacillus genomes from the desert of Cuatro Cienegas, Coahuila.</title>
        <authorList>
            <person name="Olmedo-Alvarez G."/>
        </authorList>
    </citation>
    <scope>NUCLEOTIDE SEQUENCE [LARGE SCALE GENOMIC DNA]</scope>
    <source>
        <strain evidence="2 3">CH40_1T</strain>
    </source>
</reference>
<sequence length="73" mass="8065">MRLIYIGIYFISALATIVTFILGNLLTEPLMTESGLGEEATAIRAFFLSWFYFHSSSSSFTEPIGFSASGLKM</sequence>
<proteinExistence type="predicted"/>
<accession>A0A5D4KGF5</accession>
<dbReference type="AlphaFoldDB" id="A0A5D4KGF5"/>
<keyword evidence="1" id="KW-0812">Transmembrane</keyword>